<reference evidence="1 2" key="1">
    <citation type="submission" date="2013-05" db="EMBL/GenBank/DDBJ databases">
        <title>Draft genome of the parasitic nematode Anyclostoma ceylanicum.</title>
        <authorList>
            <person name="Mitreva M."/>
        </authorList>
    </citation>
    <scope>NUCLEOTIDE SEQUENCE [LARGE SCALE GENOMIC DNA]</scope>
</reference>
<proteinExistence type="predicted"/>
<accession>A0A0D6LJG1</accession>
<sequence length="70" mass="7878">MLPKLRTIQSKLSKSGKPIPLQLDQIKPEVIDRFVYAAKVAYDTGLCGALITSKNTHCQREPRCPQRIGR</sequence>
<dbReference type="Proteomes" id="UP000054495">
    <property type="component" value="Unassembled WGS sequence"/>
</dbReference>
<protein>
    <submittedName>
        <fullName evidence="1">Uncharacterized protein</fullName>
    </submittedName>
</protein>
<keyword evidence="2" id="KW-1185">Reference proteome</keyword>
<evidence type="ECO:0000313" key="1">
    <source>
        <dbReference type="EMBL" id="EPB70081.1"/>
    </source>
</evidence>
<name>A0A0D6LJG1_9BILA</name>
<evidence type="ECO:0000313" key="2">
    <source>
        <dbReference type="Proteomes" id="UP000054495"/>
    </source>
</evidence>
<gene>
    <name evidence="1" type="ORF">ANCCEY_10823</name>
</gene>
<dbReference type="EMBL" id="KE125226">
    <property type="protein sequence ID" value="EPB70081.1"/>
    <property type="molecule type" value="Genomic_DNA"/>
</dbReference>
<organism evidence="1 2">
    <name type="scientific">Ancylostoma ceylanicum</name>
    <dbReference type="NCBI Taxonomy" id="53326"/>
    <lineage>
        <taxon>Eukaryota</taxon>
        <taxon>Metazoa</taxon>
        <taxon>Ecdysozoa</taxon>
        <taxon>Nematoda</taxon>
        <taxon>Chromadorea</taxon>
        <taxon>Rhabditida</taxon>
        <taxon>Rhabditina</taxon>
        <taxon>Rhabditomorpha</taxon>
        <taxon>Strongyloidea</taxon>
        <taxon>Ancylostomatidae</taxon>
        <taxon>Ancylostomatinae</taxon>
        <taxon>Ancylostoma</taxon>
    </lineage>
</organism>
<dbReference type="AlphaFoldDB" id="A0A0D6LJG1"/>